<sequence>MMEFEMGCGFFLLDFIENIYYGCEL</sequence>
<organism evidence="1">
    <name type="scientific">Anguilla anguilla</name>
    <name type="common">European freshwater eel</name>
    <name type="synonym">Muraena anguilla</name>
    <dbReference type="NCBI Taxonomy" id="7936"/>
    <lineage>
        <taxon>Eukaryota</taxon>
        <taxon>Metazoa</taxon>
        <taxon>Chordata</taxon>
        <taxon>Craniata</taxon>
        <taxon>Vertebrata</taxon>
        <taxon>Euteleostomi</taxon>
        <taxon>Actinopterygii</taxon>
        <taxon>Neopterygii</taxon>
        <taxon>Teleostei</taxon>
        <taxon>Anguilliformes</taxon>
        <taxon>Anguillidae</taxon>
        <taxon>Anguilla</taxon>
    </lineage>
</organism>
<proteinExistence type="predicted"/>
<name>A0A0E9Q8V4_ANGAN</name>
<dbReference type="AlphaFoldDB" id="A0A0E9Q8V4"/>
<protein>
    <submittedName>
        <fullName evidence="1">Uncharacterized protein</fullName>
    </submittedName>
</protein>
<evidence type="ECO:0000313" key="1">
    <source>
        <dbReference type="EMBL" id="JAH13194.1"/>
    </source>
</evidence>
<reference evidence="1" key="2">
    <citation type="journal article" date="2015" name="Fish Shellfish Immunol.">
        <title>Early steps in the European eel (Anguilla anguilla)-Vibrio vulnificus interaction in the gills: Role of the RtxA13 toxin.</title>
        <authorList>
            <person name="Callol A."/>
            <person name="Pajuelo D."/>
            <person name="Ebbesson L."/>
            <person name="Teles M."/>
            <person name="MacKenzie S."/>
            <person name="Amaro C."/>
        </authorList>
    </citation>
    <scope>NUCLEOTIDE SEQUENCE</scope>
</reference>
<accession>A0A0E9Q8V4</accession>
<reference evidence="1" key="1">
    <citation type="submission" date="2014-11" db="EMBL/GenBank/DDBJ databases">
        <authorList>
            <person name="Amaro Gonzalez C."/>
        </authorList>
    </citation>
    <scope>NUCLEOTIDE SEQUENCE</scope>
</reference>
<dbReference type="EMBL" id="GBXM01095383">
    <property type="protein sequence ID" value="JAH13194.1"/>
    <property type="molecule type" value="Transcribed_RNA"/>
</dbReference>